<evidence type="ECO:0000256" key="3">
    <source>
        <dbReference type="ARBA" id="ARBA00022537"/>
    </source>
</evidence>
<dbReference type="GO" id="GO:0015267">
    <property type="term" value="F:channel activity"/>
    <property type="evidence" value="ECO:0007669"/>
    <property type="project" value="InterPro"/>
</dbReference>
<reference evidence="6" key="3">
    <citation type="submission" date="2025-09" db="UniProtKB">
        <authorList>
            <consortium name="Ensembl"/>
        </authorList>
    </citation>
    <scope>IDENTIFICATION</scope>
</reference>
<dbReference type="RefSeq" id="XP_028332160.1">
    <property type="nucleotide sequence ID" value="XM_028476359.1"/>
</dbReference>
<dbReference type="AlphaFoldDB" id="A0A8C5GT77"/>
<dbReference type="InterPro" id="IPR050677">
    <property type="entry name" value="Actinoporin_PFT"/>
</dbReference>
<reference evidence="6" key="2">
    <citation type="submission" date="2025-08" db="UniProtKB">
        <authorList>
            <consortium name="Ensembl"/>
        </authorList>
    </citation>
    <scope>IDENTIFICATION</scope>
</reference>
<organism evidence="6 7">
    <name type="scientific">Gouania willdenowi</name>
    <name type="common">Blunt-snouted clingfish</name>
    <name type="synonym">Lepadogaster willdenowi</name>
    <dbReference type="NCBI Taxonomy" id="441366"/>
    <lineage>
        <taxon>Eukaryota</taxon>
        <taxon>Metazoa</taxon>
        <taxon>Chordata</taxon>
        <taxon>Craniata</taxon>
        <taxon>Vertebrata</taxon>
        <taxon>Euteleostomi</taxon>
        <taxon>Actinopterygii</taxon>
        <taxon>Neopterygii</taxon>
        <taxon>Teleostei</taxon>
        <taxon>Neoteleostei</taxon>
        <taxon>Acanthomorphata</taxon>
        <taxon>Ovalentaria</taxon>
        <taxon>Blenniimorphae</taxon>
        <taxon>Blenniiformes</taxon>
        <taxon>Gobiesocoidei</taxon>
        <taxon>Gobiesocidae</taxon>
        <taxon>Gobiesocinae</taxon>
        <taxon>Gouania</taxon>
    </lineage>
</organism>
<keyword evidence="4" id="KW-1053">Target membrane</keyword>
<dbReference type="PANTHER" id="PTHR40388:SF1">
    <property type="entry name" value="BRYOPORIN"/>
    <property type="match status" value="1"/>
</dbReference>
<dbReference type="GeneID" id="114481487"/>
<accession>A0A8C5GT77</accession>
<dbReference type="Ensembl" id="ENSGWIT00000037897.1">
    <property type="protein sequence ID" value="ENSGWIP00000034759.1"/>
    <property type="gene ID" value="ENSGWIG00000018007.1"/>
</dbReference>
<gene>
    <name evidence="6" type="primary">LOC114481487</name>
</gene>
<dbReference type="PANTHER" id="PTHR40388">
    <property type="entry name" value="BRYOPORIN"/>
    <property type="match status" value="1"/>
</dbReference>
<dbReference type="GO" id="GO:0051715">
    <property type="term" value="P:cytolysis in another organism"/>
    <property type="evidence" value="ECO:0007669"/>
    <property type="project" value="InterPro"/>
</dbReference>
<proteinExistence type="predicted"/>
<keyword evidence="4" id="KW-0472">Membrane</keyword>
<evidence type="ECO:0000256" key="5">
    <source>
        <dbReference type="ARBA" id="ARBA00023331"/>
    </source>
</evidence>
<evidence type="ECO:0000256" key="1">
    <source>
        <dbReference type="ARBA" id="ARBA00004175"/>
    </source>
</evidence>
<dbReference type="GO" id="GO:0006812">
    <property type="term" value="P:monoatomic cation transport"/>
    <property type="evidence" value="ECO:0007669"/>
    <property type="project" value="InterPro"/>
</dbReference>
<comment type="subcellular location">
    <subcellularLocation>
        <location evidence="2">Nematocyst</location>
    </subcellularLocation>
    <subcellularLocation>
        <location evidence="1">Target cell membrane</location>
    </subcellularLocation>
</comment>
<dbReference type="OrthoDB" id="2304600at2759"/>
<protein>
    <submittedName>
        <fullName evidence="6">DELTA-sagatoxin-Srs1a-like</fullName>
    </submittedName>
</protein>
<dbReference type="GO" id="GO:0044218">
    <property type="term" value="C:other organism cell membrane"/>
    <property type="evidence" value="ECO:0007669"/>
    <property type="project" value="UniProtKB-KW"/>
</dbReference>
<dbReference type="InterPro" id="IPR009104">
    <property type="entry name" value="Anemon_actinoporin-like"/>
</dbReference>
<keyword evidence="7" id="KW-1185">Reference proteome</keyword>
<dbReference type="Proteomes" id="UP000694680">
    <property type="component" value="Chromosome 19"/>
</dbReference>
<keyword evidence="3" id="KW-1052">Target cell membrane</keyword>
<keyword evidence="5" id="KW-0166">Nematocyst</keyword>
<dbReference type="GO" id="GO:0046931">
    <property type="term" value="P:pore complex assembly"/>
    <property type="evidence" value="ECO:0007669"/>
    <property type="project" value="InterPro"/>
</dbReference>
<dbReference type="GO" id="GO:0046930">
    <property type="term" value="C:pore complex"/>
    <property type="evidence" value="ECO:0007669"/>
    <property type="project" value="InterPro"/>
</dbReference>
<evidence type="ECO:0000256" key="4">
    <source>
        <dbReference type="ARBA" id="ARBA00023298"/>
    </source>
</evidence>
<dbReference type="InterPro" id="IPR015926">
    <property type="entry name" value="Cytolysin/lectin"/>
</dbReference>
<dbReference type="Gene3D" id="2.60.270.20">
    <property type="entry name" value="Cytolysin/lectin"/>
    <property type="match status" value="1"/>
</dbReference>
<evidence type="ECO:0000313" key="7">
    <source>
        <dbReference type="Proteomes" id="UP000694680"/>
    </source>
</evidence>
<evidence type="ECO:0000313" key="6">
    <source>
        <dbReference type="Ensembl" id="ENSGWIP00000034759.1"/>
    </source>
</evidence>
<evidence type="ECO:0000256" key="2">
    <source>
        <dbReference type="ARBA" id="ARBA00004532"/>
    </source>
</evidence>
<dbReference type="SUPFAM" id="SSF63724">
    <property type="entry name" value="Cytolysin/lectin"/>
    <property type="match status" value="1"/>
</dbReference>
<dbReference type="Pfam" id="PF06369">
    <property type="entry name" value="Anemone_cytotox"/>
    <property type="match status" value="1"/>
</dbReference>
<reference evidence="6" key="1">
    <citation type="submission" date="2020-06" db="EMBL/GenBank/DDBJ databases">
        <authorList>
            <consortium name="Wellcome Sanger Institute Data Sharing"/>
        </authorList>
    </citation>
    <scope>NUCLEOTIDE SEQUENCE [LARGE SCALE GENOMIC DNA]</scope>
</reference>
<name>A0A8C5GT77_GOUWI</name>
<dbReference type="GO" id="GO:0042151">
    <property type="term" value="C:nematocyst"/>
    <property type="evidence" value="ECO:0007669"/>
    <property type="project" value="UniProtKB-SubCell"/>
</dbReference>
<sequence>MPETAESLSASQTSSRNITIEITNQTDNFILLDPKVHLEAGHCHSPPQPSVRPHATEVCNFEKGSGAVGSVGVMTYDVYKRGQSSPTGKLTLMFSVPYDRNFYKNWMALGLFPMDTECDEKLYKKMYYDKEQVGFQRVEVNGSVLNMREMDLSVMVTMSPLAKSIMKVEVWNLEAFEGLQFQL</sequence>